<proteinExistence type="predicted"/>
<accession>A0A6P1D0N7</accession>
<dbReference type="RefSeq" id="WP_218583107.1">
    <property type="nucleotide sequence ID" value="NZ_JAAGVB010000426.1"/>
</dbReference>
<organism evidence="1 2">
    <name type="scientific">Nocardia cyriacigeorgica</name>
    <dbReference type="NCBI Taxonomy" id="135487"/>
    <lineage>
        <taxon>Bacteria</taxon>
        <taxon>Bacillati</taxon>
        <taxon>Actinomycetota</taxon>
        <taxon>Actinomycetes</taxon>
        <taxon>Mycobacteriales</taxon>
        <taxon>Nocardiaceae</taxon>
        <taxon>Nocardia</taxon>
    </lineage>
</organism>
<dbReference type="EMBL" id="JAAGVB010000426">
    <property type="protein sequence ID" value="NEW37126.1"/>
    <property type="molecule type" value="Genomic_DNA"/>
</dbReference>
<evidence type="ECO:0000313" key="2">
    <source>
        <dbReference type="Proteomes" id="UP000471166"/>
    </source>
</evidence>
<protein>
    <submittedName>
        <fullName evidence="1">Uncharacterized protein</fullName>
    </submittedName>
</protein>
<comment type="caution">
    <text evidence="1">The sequence shown here is derived from an EMBL/GenBank/DDBJ whole genome shotgun (WGS) entry which is preliminary data.</text>
</comment>
<name>A0A6P1D0N7_9NOCA</name>
<dbReference type="Proteomes" id="UP000471166">
    <property type="component" value="Unassembled WGS sequence"/>
</dbReference>
<reference evidence="1 2" key="1">
    <citation type="submission" date="2020-01" db="EMBL/GenBank/DDBJ databases">
        <title>Genetics and antimicrobial susceptibilities of Nocardia species isolated from the soil; a comparison with species isolated from humans.</title>
        <authorList>
            <person name="Carrasco G."/>
            <person name="Monzon S."/>
            <person name="Sansegundo M."/>
            <person name="Garcia E."/>
            <person name="Garrido N."/>
            <person name="Medina M.J."/>
            <person name="Villalon P."/>
            <person name="Ramirez-Arocha A.C."/>
            <person name="Jimenez P."/>
            <person name="Cuesta I."/>
            <person name="Valdezate S."/>
        </authorList>
    </citation>
    <scope>NUCLEOTIDE SEQUENCE [LARGE SCALE GENOMIC DNA]</scope>
    <source>
        <strain evidence="1 2">CNM20110626</strain>
    </source>
</reference>
<gene>
    <name evidence="1" type="ORF">GV791_31920</name>
</gene>
<feature type="non-terminal residue" evidence="1">
    <location>
        <position position="95"/>
    </location>
</feature>
<dbReference type="AlphaFoldDB" id="A0A6P1D0N7"/>
<evidence type="ECO:0000313" key="1">
    <source>
        <dbReference type="EMBL" id="NEW37126.1"/>
    </source>
</evidence>
<sequence>MLVHPAEIGNALGIPAAVRDVANRLSLDRDLAAFLARRPERLGSGQLVNPEFGPNEPQRLRNILDRRKAMSRTDILVESLPPDVARPPVQVLRYT</sequence>